<dbReference type="Proteomes" id="UP000621856">
    <property type="component" value="Unassembled WGS sequence"/>
</dbReference>
<evidence type="ECO:0000313" key="5">
    <source>
        <dbReference type="Proteomes" id="UP000818603"/>
    </source>
</evidence>
<feature type="compositionally biased region" description="Basic and acidic residues" evidence="1">
    <location>
        <begin position="201"/>
        <end position="212"/>
    </location>
</feature>
<evidence type="ECO:0000313" key="2">
    <source>
        <dbReference type="EMBL" id="GGI00921.1"/>
    </source>
</evidence>
<dbReference type="RefSeq" id="WP_155142369.1">
    <property type="nucleotide sequence ID" value="NZ_BMGZ01000004.1"/>
</dbReference>
<evidence type="ECO:0000256" key="1">
    <source>
        <dbReference type="SAM" id="MobiDB-lite"/>
    </source>
</evidence>
<accession>A0A8J3ESE7</accession>
<gene>
    <name evidence="3" type="ORF">FF098_015850</name>
    <name evidence="2" type="ORF">GCM10011355_30340</name>
</gene>
<feature type="region of interest" description="Disordered" evidence="1">
    <location>
        <begin position="198"/>
        <end position="224"/>
    </location>
</feature>
<proteinExistence type="predicted"/>
<reference evidence="3 5" key="2">
    <citation type="submission" date="2020-02" db="EMBL/GenBank/DDBJ databases">
        <title>Genome sequence of Parvularcula flava strain NH6-79.</title>
        <authorList>
            <person name="Abdul Karim M.H."/>
            <person name="Lam M.Q."/>
            <person name="Chen S.J."/>
            <person name="Yahya A."/>
            <person name="Shahir S."/>
            <person name="Shamsir M.S."/>
            <person name="Chong C.S."/>
        </authorList>
    </citation>
    <scope>NUCLEOTIDE SEQUENCE [LARGE SCALE GENOMIC DNA]</scope>
    <source>
        <strain evidence="3 5">NH6-79</strain>
    </source>
</reference>
<dbReference type="AlphaFoldDB" id="A0A8J3ESE7"/>
<reference evidence="2" key="3">
    <citation type="submission" date="2020-09" db="EMBL/GenBank/DDBJ databases">
        <authorList>
            <person name="Sun Q."/>
            <person name="Zhou Y."/>
        </authorList>
    </citation>
    <scope>NUCLEOTIDE SEQUENCE</scope>
    <source>
        <strain evidence="2">CGMCC 1.14984</strain>
    </source>
</reference>
<evidence type="ECO:0000313" key="3">
    <source>
        <dbReference type="EMBL" id="NHK29389.1"/>
    </source>
</evidence>
<feature type="region of interest" description="Disordered" evidence="1">
    <location>
        <begin position="26"/>
        <end position="51"/>
    </location>
</feature>
<organism evidence="2 4">
    <name type="scientific">Aquisalinus luteolus</name>
    <dbReference type="NCBI Taxonomy" id="1566827"/>
    <lineage>
        <taxon>Bacteria</taxon>
        <taxon>Pseudomonadati</taxon>
        <taxon>Pseudomonadota</taxon>
        <taxon>Alphaproteobacteria</taxon>
        <taxon>Parvularculales</taxon>
        <taxon>Parvularculaceae</taxon>
        <taxon>Aquisalinus</taxon>
    </lineage>
</organism>
<comment type="caution">
    <text evidence="2">The sequence shown here is derived from an EMBL/GenBank/DDBJ whole genome shotgun (WGS) entry which is preliminary data.</text>
</comment>
<name>A0A8J3ESE7_9PROT</name>
<dbReference type="EMBL" id="VCJR02000004">
    <property type="protein sequence ID" value="NHK29389.1"/>
    <property type="molecule type" value="Genomic_DNA"/>
</dbReference>
<evidence type="ECO:0000313" key="4">
    <source>
        <dbReference type="Proteomes" id="UP000621856"/>
    </source>
</evidence>
<feature type="compositionally biased region" description="Basic and acidic residues" evidence="1">
    <location>
        <begin position="37"/>
        <end position="51"/>
    </location>
</feature>
<dbReference type="EMBL" id="BMGZ01000004">
    <property type="protein sequence ID" value="GGI00921.1"/>
    <property type="molecule type" value="Genomic_DNA"/>
</dbReference>
<reference evidence="2" key="1">
    <citation type="journal article" date="2014" name="Int. J. Syst. Evol. Microbiol.">
        <title>Complete genome sequence of Corynebacterium casei LMG S-19264T (=DSM 44701T), isolated from a smear-ripened cheese.</title>
        <authorList>
            <consortium name="US DOE Joint Genome Institute (JGI-PGF)"/>
            <person name="Walter F."/>
            <person name="Albersmeier A."/>
            <person name="Kalinowski J."/>
            <person name="Ruckert C."/>
        </authorList>
    </citation>
    <scope>NUCLEOTIDE SEQUENCE</scope>
    <source>
        <strain evidence="2">CGMCC 1.14984</strain>
    </source>
</reference>
<protein>
    <submittedName>
        <fullName evidence="2">Uncharacterized protein</fullName>
    </submittedName>
</protein>
<dbReference type="Proteomes" id="UP000818603">
    <property type="component" value="Unassembled WGS sequence"/>
</dbReference>
<keyword evidence="5" id="KW-1185">Reference proteome</keyword>
<sequence length="224" mass="25167">MSDIFTDDAKGTEKDRVELARKAVAEAGGPAIGSAAQHEKDRQEQEKREKDRAFQQTMMLLSRLATPEEIAACMVKLDDLQTRLDVAFDELEEWRVEIEARQAHSEDGTAIYRMEDGRFCTADKRVIPADHLPDDIPKDALTLAEYEAYLRRAEQLARIQDEVINSGREKLESGEATLKDIKEIEAQIDDAIAIIENPDLDSERGLQMDDNLKPSSPMAFPPAP</sequence>